<dbReference type="GO" id="GO:0070898">
    <property type="term" value="P:RNA polymerase III preinitiation complex assembly"/>
    <property type="evidence" value="ECO:0007669"/>
    <property type="project" value="TreeGrafter"/>
</dbReference>
<dbReference type="InterPro" id="IPR001005">
    <property type="entry name" value="SANT/Myb"/>
</dbReference>
<feature type="region of interest" description="Disordered" evidence="1">
    <location>
        <begin position="673"/>
        <end position="732"/>
    </location>
</feature>
<dbReference type="InterPro" id="IPR009057">
    <property type="entry name" value="Homeodomain-like_sf"/>
</dbReference>
<sequence>MSRVFKATRTFKPTINQEQSSSQPTTPECTNTAPISPAEKMKQKAMAAKAARSAEKQRNQNLFRRSTSLLNDVSSTPTFNTQQPLIVSPSQQQDISTLPTKQPWSPPIDPQLHMPAFLDQHTNDIPVPNITESSSNTLPPPTLSAQTLPALTNTQAQPTNNPKQSTTAKSNPPIKKNVTIRIIQSNDDEEEEDISPRLKRKRHLEQLRMNKKNKTNNANRDTQAADDGIEKTNKKLAARFKRRLENNGTSSQRMGKKAKRATKKLNGINVTDQNGNQTQATGEGDQEGSDSDDDAPLDPTKVSMASLTNPYRCKGKASEVLEKRRLLIIERQEREKQERAAARANNIRQAKLVLLNRAKSIKARRRQQQFADQAESQDLNAEDEALEQVLEEEEHERYDPGHLQQDNVNETEARKKKIMEEYGLEDVDSDDDLVDFEEVEYDEFAKNNNKKTASAAATTSKKKSVTVPDQNDEQEAEEEDEVIEENFNVDDYVPQASQYAPQLRLVNGQMVLDQDSLEVDRRDHSPQLDDMEVVEESDTTRLVNSNTWSKAVRGERWTAEETCLFYDAVRLFGSDFEMISQLFPGRTRRQIRLKWNKEEKRSPEEITQALLGKKRGGETEELGRISEQTEDSTTSGEEGEGEGELVEGSVEMPSQLHGFRQYAKIVGIDCTGPIPADPMDKWREKERLEYEQQRRLLANQSASKAQNSAQDDDDHQSLVEDEFAGWGELDDD</sequence>
<feature type="compositionally biased region" description="Polar residues" evidence="1">
    <location>
        <begin position="268"/>
        <end position="281"/>
    </location>
</feature>
<dbReference type="Proteomes" id="UP000037035">
    <property type="component" value="Unassembled WGS sequence"/>
</dbReference>
<dbReference type="STRING" id="27349.A0A0L6UFD7"/>
<feature type="compositionally biased region" description="Acidic residues" evidence="1">
    <location>
        <begin position="284"/>
        <end position="296"/>
    </location>
</feature>
<dbReference type="VEuPathDB" id="FungiDB:VP01_657g9"/>
<feature type="region of interest" description="Disordered" evidence="1">
    <location>
        <begin position="127"/>
        <end position="146"/>
    </location>
</feature>
<feature type="compositionally biased region" description="Basic and acidic residues" evidence="1">
    <location>
        <begin position="678"/>
        <end position="694"/>
    </location>
</feature>
<dbReference type="GO" id="GO:0001156">
    <property type="term" value="F:TFIIIC-class transcription factor complex binding"/>
    <property type="evidence" value="ECO:0007669"/>
    <property type="project" value="TreeGrafter"/>
</dbReference>
<gene>
    <name evidence="5" type="ORF">VP01_657g9</name>
</gene>
<evidence type="ECO:0000313" key="6">
    <source>
        <dbReference type="Proteomes" id="UP000037035"/>
    </source>
</evidence>
<evidence type="ECO:0000259" key="4">
    <source>
        <dbReference type="PROSITE" id="PS51294"/>
    </source>
</evidence>
<dbReference type="AlphaFoldDB" id="A0A0L6UFD7"/>
<dbReference type="CDD" id="cd00167">
    <property type="entry name" value="SANT"/>
    <property type="match status" value="1"/>
</dbReference>
<evidence type="ECO:0000313" key="5">
    <source>
        <dbReference type="EMBL" id="KNZ47241.1"/>
    </source>
</evidence>
<feature type="region of interest" description="Disordered" evidence="1">
    <location>
        <begin position="153"/>
        <end position="308"/>
    </location>
</feature>
<feature type="compositionally biased region" description="Basic residues" evidence="1">
    <location>
        <begin position="197"/>
        <end position="214"/>
    </location>
</feature>
<dbReference type="Gene3D" id="1.10.10.60">
    <property type="entry name" value="Homeodomain-like"/>
    <property type="match status" value="1"/>
</dbReference>
<protein>
    <submittedName>
        <fullName evidence="5">Uncharacterized protein</fullName>
    </submittedName>
</protein>
<dbReference type="PANTHER" id="PTHR22929:SF0">
    <property type="entry name" value="TRANSCRIPTION FACTOR TFIIIB COMPONENT B'' HOMOLOG"/>
    <property type="match status" value="1"/>
</dbReference>
<dbReference type="PROSITE" id="PS51293">
    <property type="entry name" value="SANT"/>
    <property type="match status" value="1"/>
</dbReference>
<feature type="compositionally biased region" description="Acidic residues" evidence="1">
    <location>
        <begin position="710"/>
        <end position="732"/>
    </location>
</feature>
<feature type="compositionally biased region" description="Polar residues" evidence="1">
    <location>
        <begin position="11"/>
        <end position="34"/>
    </location>
</feature>
<accession>A0A0L6UFD7</accession>
<dbReference type="PROSITE" id="PS51294">
    <property type="entry name" value="HTH_MYB"/>
    <property type="match status" value="1"/>
</dbReference>
<dbReference type="InterPro" id="IPR039467">
    <property type="entry name" value="TFIIIB_B''_Myb"/>
</dbReference>
<feature type="compositionally biased region" description="Low complexity" evidence="1">
    <location>
        <begin position="698"/>
        <end position="709"/>
    </location>
</feature>
<dbReference type="SUPFAM" id="SSF46689">
    <property type="entry name" value="Homeodomain-like"/>
    <property type="match status" value="1"/>
</dbReference>
<dbReference type="Pfam" id="PF15963">
    <property type="entry name" value="Myb_DNA-bind_7"/>
    <property type="match status" value="1"/>
</dbReference>
<dbReference type="SMART" id="SM00717">
    <property type="entry name" value="SANT"/>
    <property type="match status" value="1"/>
</dbReference>
<keyword evidence="6" id="KW-1185">Reference proteome</keyword>
<feature type="compositionally biased region" description="Basic residues" evidence="1">
    <location>
        <begin position="254"/>
        <end position="263"/>
    </location>
</feature>
<evidence type="ECO:0000259" key="2">
    <source>
        <dbReference type="PROSITE" id="PS50090"/>
    </source>
</evidence>
<evidence type="ECO:0000259" key="3">
    <source>
        <dbReference type="PROSITE" id="PS51293"/>
    </source>
</evidence>
<dbReference type="InterPro" id="IPR017884">
    <property type="entry name" value="SANT_dom"/>
</dbReference>
<feature type="domain" description="SANT" evidence="3">
    <location>
        <begin position="552"/>
        <end position="600"/>
    </location>
</feature>
<feature type="domain" description="HTH myb-type" evidence="4">
    <location>
        <begin position="549"/>
        <end position="603"/>
    </location>
</feature>
<feature type="region of interest" description="Disordered" evidence="1">
    <location>
        <begin position="1"/>
        <end position="101"/>
    </location>
</feature>
<dbReference type="InterPro" id="IPR017930">
    <property type="entry name" value="Myb_dom"/>
</dbReference>
<proteinExistence type="predicted"/>
<dbReference type="GO" id="GO:0000126">
    <property type="term" value="C:transcription factor TFIIIB complex"/>
    <property type="evidence" value="ECO:0007669"/>
    <property type="project" value="TreeGrafter"/>
</dbReference>
<dbReference type="PANTHER" id="PTHR22929">
    <property type="entry name" value="RNA POLYMERASE III TRANSCRIPTION INITIATION FACTOR B"/>
    <property type="match status" value="1"/>
</dbReference>
<feature type="compositionally biased region" description="Polar residues" evidence="1">
    <location>
        <begin position="153"/>
        <end position="170"/>
    </location>
</feature>
<feature type="compositionally biased region" description="Polar residues" evidence="1">
    <location>
        <begin position="59"/>
        <end position="101"/>
    </location>
</feature>
<reference evidence="5 6" key="1">
    <citation type="submission" date="2015-08" db="EMBL/GenBank/DDBJ databases">
        <title>Next Generation Sequencing and Analysis of the Genome of Puccinia sorghi L Schw, the Causal Agent of Maize Common Rust.</title>
        <authorList>
            <person name="Rochi L."/>
            <person name="Burguener G."/>
            <person name="Darino M."/>
            <person name="Turjanski A."/>
            <person name="Kreff E."/>
            <person name="Dieguez M.J."/>
            <person name="Sacco F."/>
        </authorList>
    </citation>
    <scope>NUCLEOTIDE SEQUENCE [LARGE SCALE GENOMIC DNA]</scope>
    <source>
        <strain evidence="5 6">RO10H11247</strain>
    </source>
</reference>
<feature type="domain" description="Myb-like" evidence="2">
    <location>
        <begin position="549"/>
        <end position="599"/>
    </location>
</feature>
<dbReference type="PROSITE" id="PS50090">
    <property type="entry name" value="MYB_LIKE"/>
    <property type="match status" value="1"/>
</dbReference>
<organism evidence="5 6">
    <name type="scientific">Puccinia sorghi</name>
    <dbReference type="NCBI Taxonomy" id="27349"/>
    <lineage>
        <taxon>Eukaryota</taxon>
        <taxon>Fungi</taxon>
        <taxon>Dikarya</taxon>
        <taxon>Basidiomycota</taxon>
        <taxon>Pucciniomycotina</taxon>
        <taxon>Pucciniomycetes</taxon>
        <taxon>Pucciniales</taxon>
        <taxon>Pucciniaceae</taxon>
        <taxon>Puccinia</taxon>
    </lineage>
</organism>
<feature type="region of interest" description="Disordered" evidence="1">
    <location>
        <begin position="604"/>
        <end position="646"/>
    </location>
</feature>
<dbReference type="OrthoDB" id="272624at2759"/>
<feature type="compositionally biased region" description="Basic and acidic residues" evidence="1">
    <location>
        <begin position="615"/>
        <end position="624"/>
    </location>
</feature>
<name>A0A0L6UFD7_9BASI</name>
<evidence type="ECO:0000256" key="1">
    <source>
        <dbReference type="SAM" id="MobiDB-lite"/>
    </source>
</evidence>
<feature type="compositionally biased region" description="Acidic residues" evidence="1">
    <location>
        <begin position="470"/>
        <end position="481"/>
    </location>
</feature>
<comment type="caution">
    <text evidence="5">The sequence shown here is derived from an EMBL/GenBank/DDBJ whole genome shotgun (WGS) entry which is preliminary data.</text>
</comment>
<feature type="compositionally biased region" description="Low complexity" evidence="1">
    <location>
        <begin position="449"/>
        <end position="459"/>
    </location>
</feature>
<feature type="region of interest" description="Disordered" evidence="1">
    <location>
        <begin position="449"/>
        <end position="481"/>
    </location>
</feature>
<dbReference type="EMBL" id="LAVV01011918">
    <property type="protein sequence ID" value="KNZ47241.1"/>
    <property type="molecule type" value="Genomic_DNA"/>
</dbReference>